<proteinExistence type="inferred from homology"/>
<dbReference type="SUPFAM" id="SSF51430">
    <property type="entry name" value="NAD(P)-linked oxidoreductase"/>
    <property type="match status" value="1"/>
</dbReference>
<organism evidence="8 9">
    <name type="scientific">Micromonospora echinaurantiaca</name>
    <dbReference type="NCBI Taxonomy" id="47857"/>
    <lineage>
        <taxon>Bacteria</taxon>
        <taxon>Bacillati</taxon>
        <taxon>Actinomycetota</taxon>
        <taxon>Actinomycetes</taxon>
        <taxon>Micromonosporales</taxon>
        <taxon>Micromonosporaceae</taxon>
        <taxon>Micromonospora</taxon>
    </lineage>
</organism>
<dbReference type="CDD" id="cd19071">
    <property type="entry name" value="AKR_AKR1-5-like"/>
    <property type="match status" value="1"/>
</dbReference>
<dbReference type="InterPro" id="IPR020471">
    <property type="entry name" value="AKR"/>
</dbReference>
<evidence type="ECO:0000256" key="6">
    <source>
        <dbReference type="PIRSR" id="PIRSR000097-3"/>
    </source>
</evidence>
<feature type="domain" description="NADP-dependent oxidoreductase" evidence="7">
    <location>
        <begin position="30"/>
        <end position="269"/>
    </location>
</feature>
<dbReference type="Gene3D" id="3.20.20.100">
    <property type="entry name" value="NADP-dependent oxidoreductase domain"/>
    <property type="match status" value="1"/>
</dbReference>
<evidence type="ECO:0000256" key="2">
    <source>
        <dbReference type="ARBA" id="ARBA00022857"/>
    </source>
</evidence>
<feature type="binding site" evidence="5">
    <location>
        <position position="119"/>
    </location>
    <ligand>
        <name>substrate</name>
    </ligand>
</feature>
<evidence type="ECO:0000256" key="3">
    <source>
        <dbReference type="ARBA" id="ARBA00023002"/>
    </source>
</evidence>
<evidence type="ECO:0000256" key="1">
    <source>
        <dbReference type="ARBA" id="ARBA00007905"/>
    </source>
</evidence>
<feature type="active site" description="Proton donor" evidence="4">
    <location>
        <position position="63"/>
    </location>
</feature>
<dbReference type="InterPro" id="IPR023210">
    <property type="entry name" value="NADP_OxRdtase_dom"/>
</dbReference>
<accession>A0A1C5JPD8</accession>
<evidence type="ECO:0000313" key="8">
    <source>
        <dbReference type="EMBL" id="SCG72378.1"/>
    </source>
</evidence>
<dbReference type="AlphaFoldDB" id="A0A1C5JPD8"/>
<dbReference type="Proteomes" id="UP000198217">
    <property type="component" value="Chromosome I"/>
</dbReference>
<gene>
    <name evidence="8" type="ORF">GA0070609_4695</name>
</gene>
<dbReference type="PROSITE" id="PS00798">
    <property type="entry name" value="ALDOKETO_REDUCTASE_1"/>
    <property type="match status" value="1"/>
</dbReference>
<keyword evidence="3" id="KW-0560">Oxidoreductase</keyword>
<dbReference type="PRINTS" id="PR00069">
    <property type="entry name" value="ALDKETRDTASE"/>
</dbReference>
<dbReference type="PROSITE" id="PS00062">
    <property type="entry name" value="ALDOKETO_REDUCTASE_2"/>
    <property type="match status" value="1"/>
</dbReference>
<dbReference type="PANTHER" id="PTHR43827:SF3">
    <property type="entry name" value="NADP-DEPENDENT OXIDOREDUCTASE DOMAIN-CONTAINING PROTEIN"/>
    <property type="match status" value="1"/>
</dbReference>
<dbReference type="FunFam" id="3.20.20.100:FF:000002">
    <property type="entry name" value="2,5-diketo-D-gluconic acid reductase A"/>
    <property type="match status" value="1"/>
</dbReference>
<keyword evidence="9" id="KW-1185">Reference proteome</keyword>
<evidence type="ECO:0000256" key="5">
    <source>
        <dbReference type="PIRSR" id="PIRSR000097-2"/>
    </source>
</evidence>
<dbReference type="InterPro" id="IPR036812">
    <property type="entry name" value="NAD(P)_OxRdtase_dom_sf"/>
</dbReference>
<evidence type="ECO:0000259" key="7">
    <source>
        <dbReference type="Pfam" id="PF00248"/>
    </source>
</evidence>
<dbReference type="EMBL" id="LT607750">
    <property type="protein sequence ID" value="SCG72378.1"/>
    <property type="molecule type" value="Genomic_DNA"/>
</dbReference>
<dbReference type="PROSITE" id="PS00063">
    <property type="entry name" value="ALDOKETO_REDUCTASE_3"/>
    <property type="match status" value="1"/>
</dbReference>
<keyword evidence="2" id="KW-0521">NADP</keyword>
<name>A0A1C5JPD8_9ACTN</name>
<evidence type="ECO:0000256" key="4">
    <source>
        <dbReference type="PIRSR" id="PIRSR000097-1"/>
    </source>
</evidence>
<evidence type="ECO:0000313" key="9">
    <source>
        <dbReference type="Proteomes" id="UP000198217"/>
    </source>
</evidence>
<dbReference type="PIRSF" id="PIRSF000097">
    <property type="entry name" value="AKR"/>
    <property type="match status" value="1"/>
</dbReference>
<reference evidence="8 9" key="1">
    <citation type="submission" date="2016-06" db="EMBL/GenBank/DDBJ databases">
        <authorList>
            <person name="Kjaerup R.B."/>
            <person name="Dalgaard T.S."/>
            <person name="Juul-Madsen H.R."/>
        </authorList>
    </citation>
    <scope>NUCLEOTIDE SEQUENCE [LARGE SCALE GENOMIC DNA]</scope>
    <source>
        <strain evidence="8 9">DSM 43904</strain>
    </source>
</reference>
<feature type="site" description="Lowers pKa of active site Tyr" evidence="6">
    <location>
        <position position="88"/>
    </location>
</feature>
<dbReference type="InterPro" id="IPR018170">
    <property type="entry name" value="Aldo/ket_reductase_CS"/>
</dbReference>
<dbReference type="Pfam" id="PF00248">
    <property type="entry name" value="Aldo_ket_red"/>
    <property type="match status" value="1"/>
</dbReference>
<dbReference type="GO" id="GO:0016616">
    <property type="term" value="F:oxidoreductase activity, acting on the CH-OH group of donors, NAD or NADP as acceptor"/>
    <property type="evidence" value="ECO:0007669"/>
    <property type="project" value="UniProtKB-ARBA"/>
</dbReference>
<sequence>MSGAITGRTVGMDLDQPTVPLPGEVRMPLLGFGTWQATGKAGYDAVLAALDAGYRHIDTATMYGNEEEVGRAVQESGLRREDIFLTTKLPPERVGRERETIEASLRALGTDHVDLWLVHWPPSNPADSIPVWREMLAARDEGLTRAVGVSNYSTAEIDELIQATEENPAVNQIPWSPFLYDRQRHIEHRDRGVVLEGYSPFKRSDLSDPVLTRIAGAHGVSPAQVVLRWHIDHEIVVIPKSVTPERIRANADVFQFALTAEEIRDIDALGST</sequence>
<comment type="similarity">
    <text evidence="1">Belongs to the aldo/keto reductase family.</text>
</comment>
<protein>
    <submittedName>
        <fullName evidence="8">Aldo/keto reductase</fullName>
    </submittedName>
</protein>
<dbReference type="PANTHER" id="PTHR43827">
    <property type="entry name" value="2,5-DIKETO-D-GLUCONIC ACID REDUCTASE"/>
    <property type="match status" value="1"/>
</dbReference>